<dbReference type="InterPro" id="IPR017218">
    <property type="entry name" value="BLOC-2_complex_Hps6_subunit"/>
</dbReference>
<dbReference type="PANTHER" id="PTHR14696:SF2">
    <property type="entry name" value="BLOC-2 COMPLEX MEMBER HPS6"/>
    <property type="match status" value="1"/>
</dbReference>
<feature type="domain" description="BLOC-2 complex member HPS6 C-terminal" evidence="1">
    <location>
        <begin position="135"/>
        <end position="331"/>
    </location>
</feature>
<sequence length="351" mass="39655">LSESTSIIGRTSQQDKMLLIRQDGKVFSVTGNGVMDHIVDLSGELSDTANWFVNKFTLGAVLSSKLIRFYSLSTGDVLFSMNTSQYGDHIYPVITPDILTLFWTIHGAYHLQGTVNSELNVKDQVLSLLRGGPGNNNENYDRLEILMHHFPSEVTNTILDILPNTEDETATDSIDESTINWSGILTPETTFTSWKVTSHNNMPLFEVLCRLIYIGKPDKVVQFVEFANQMREKVIGVTAFTRKKEKIQLYDRALKCLPRPENSDYENEAVKAQVCLVLGSGDDDCVMTSLKLLLQYKLWDDAIALVTKHADNTQQHCQLFHLLAARLLKHLANTFIDIWSLYAGRKYDKNS</sequence>
<gene>
    <name evidence="3" type="primary">LOC100372149</name>
</gene>
<organism evidence="2 3">
    <name type="scientific">Saccoglossus kowalevskii</name>
    <name type="common">Acorn worm</name>
    <dbReference type="NCBI Taxonomy" id="10224"/>
    <lineage>
        <taxon>Eukaryota</taxon>
        <taxon>Metazoa</taxon>
        <taxon>Hemichordata</taxon>
        <taxon>Enteropneusta</taxon>
        <taxon>Harrimaniidae</taxon>
        <taxon>Saccoglossus</taxon>
    </lineage>
</organism>
<feature type="non-terminal residue" evidence="3">
    <location>
        <position position="1"/>
    </location>
</feature>
<dbReference type="Proteomes" id="UP000694865">
    <property type="component" value="Unplaced"/>
</dbReference>
<keyword evidence="2" id="KW-1185">Reference proteome</keyword>
<dbReference type="GeneID" id="100372149"/>
<name>A0ABM0LVZ5_SACKO</name>
<proteinExistence type="predicted"/>
<accession>A0ABM0LVZ5</accession>
<evidence type="ECO:0000313" key="3">
    <source>
        <dbReference type="RefSeq" id="XP_006811936.1"/>
    </source>
</evidence>
<reference evidence="3" key="1">
    <citation type="submission" date="2025-08" db="UniProtKB">
        <authorList>
            <consortium name="RefSeq"/>
        </authorList>
    </citation>
    <scope>IDENTIFICATION</scope>
    <source>
        <tissue evidence="3">Testes</tissue>
    </source>
</reference>
<dbReference type="PANTHER" id="PTHR14696">
    <property type="entry name" value="HERMANSKY-PUDLAK SYNDROME 6 PROTEIN"/>
    <property type="match status" value="1"/>
</dbReference>
<dbReference type="InterPro" id="IPR046822">
    <property type="entry name" value="HPS6_C"/>
</dbReference>
<evidence type="ECO:0000259" key="1">
    <source>
        <dbReference type="Pfam" id="PF20468"/>
    </source>
</evidence>
<evidence type="ECO:0000313" key="2">
    <source>
        <dbReference type="Proteomes" id="UP000694865"/>
    </source>
</evidence>
<protein>
    <submittedName>
        <fullName evidence="3">Uncharacterized protein LOC100372149</fullName>
    </submittedName>
</protein>
<dbReference type="Pfam" id="PF20468">
    <property type="entry name" value="HPS6_C"/>
    <property type="match status" value="1"/>
</dbReference>
<dbReference type="RefSeq" id="XP_006811936.1">
    <property type="nucleotide sequence ID" value="XM_006811873.1"/>
</dbReference>